<dbReference type="SUPFAM" id="SSF56112">
    <property type="entry name" value="Protein kinase-like (PK-like)"/>
    <property type="match status" value="1"/>
</dbReference>
<gene>
    <name evidence="2" type="ORF">K8V56_07155</name>
</gene>
<dbReference type="InterPro" id="IPR002575">
    <property type="entry name" value="Aminoglycoside_PTrfase"/>
</dbReference>
<evidence type="ECO:0000313" key="2">
    <source>
        <dbReference type="EMBL" id="HJF31542.1"/>
    </source>
</evidence>
<feature type="domain" description="Aminoglycoside phosphotransferase" evidence="1">
    <location>
        <begin position="32"/>
        <end position="231"/>
    </location>
</feature>
<proteinExistence type="predicted"/>
<reference evidence="2" key="2">
    <citation type="submission" date="2021-09" db="EMBL/GenBank/DDBJ databases">
        <authorList>
            <person name="Gilroy R."/>
        </authorList>
    </citation>
    <scope>NUCLEOTIDE SEQUENCE</scope>
    <source>
        <strain evidence="2">CHK171-7178</strain>
    </source>
</reference>
<accession>A0A921KCN9</accession>
<dbReference type="Pfam" id="PF01636">
    <property type="entry name" value="APH"/>
    <property type="match status" value="1"/>
</dbReference>
<reference evidence="2" key="1">
    <citation type="journal article" date="2021" name="PeerJ">
        <title>Extensive microbial diversity within the chicken gut microbiome revealed by metagenomics and culture.</title>
        <authorList>
            <person name="Gilroy R."/>
            <person name="Ravi A."/>
            <person name="Getino M."/>
            <person name="Pursley I."/>
            <person name="Horton D.L."/>
            <person name="Alikhan N.F."/>
            <person name="Baker D."/>
            <person name="Gharbi K."/>
            <person name="Hall N."/>
            <person name="Watson M."/>
            <person name="Adriaenssens E.M."/>
            <person name="Foster-Nyarko E."/>
            <person name="Jarju S."/>
            <person name="Secka A."/>
            <person name="Antonio M."/>
            <person name="Oren A."/>
            <person name="Chaudhuri R.R."/>
            <person name="La Ragione R."/>
            <person name="Hildebrand F."/>
            <person name="Pallen M.J."/>
        </authorList>
    </citation>
    <scope>NUCLEOTIDE SEQUENCE</scope>
    <source>
        <strain evidence="2">CHK171-7178</strain>
    </source>
</reference>
<sequence length="288" mass="33122">MENSIAIMDWVEKNEVLNSLLIQEDILTTHPMDNGFEAEVMKICSNKGSFVLKVWNKSSRPDISFQYRLLNVLFERGLSVSKPLGWGVNPNGDQVLLTTFDGMPVLEVNEKKIIEMANVLSKIHQIQVEEIGNIRLPKYDFIDYFFPGVREHSDVYSALISLVQTIQIKQEHIIHGDFHVSNILEGNDRLTVIDWTNGQLGDPRYDFAWSLTLLKIYISERYAYVFRSAYLLGNDIQQEELEIFEALACLRWIVLNRSNGVPKGLNTIEKVKGLIISNSFLKEFEFTM</sequence>
<dbReference type="AlphaFoldDB" id="A0A921KCN9"/>
<dbReference type="EMBL" id="DYWT01000116">
    <property type="protein sequence ID" value="HJF31542.1"/>
    <property type="molecule type" value="Genomic_DNA"/>
</dbReference>
<dbReference type="Proteomes" id="UP000698173">
    <property type="component" value="Unassembled WGS sequence"/>
</dbReference>
<evidence type="ECO:0000259" key="1">
    <source>
        <dbReference type="Pfam" id="PF01636"/>
    </source>
</evidence>
<organism evidence="2 3">
    <name type="scientific">Sporosarcina psychrophila</name>
    <name type="common">Bacillus psychrophilus</name>
    <dbReference type="NCBI Taxonomy" id="1476"/>
    <lineage>
        <taxon>Bacteria</taxon>
        <taxon>Bacillati</taxon>
        <taxon>Bacillota</taxon>
        <taxon>Bacilli</taxon>
        <taxon>Bacillales</taxon>
        <taxon>Caryophanaceae</taxon>
        <taxon>Sporosarcina</taxon>
    </lineage>
</organism>
<name>A0A921KCN9_SPOPS</name>
<evidence type="ECO:0000313" key="3">
    <source>
        <dbReference type="Proteomes" id="UP000698173"/>
    </source>
</evidence>
<dbReference type="InterPro" id="IPR011009">
    <property type="entry name" value="Kinase-like_dom_sf"/>
</dbReference>
<dbReference type="Gene3D" id="3.30.200.20">
    <property type="entry name" value="Phosphorylase Kinase, domain 1"/>
    <property type="match status" value="1"/>
</dbReference>
<dbReference type="Gene3D" id="3.90.1200.10">
    <property type="match status" value="1"/>
</dbReference>
<comment type="caution">
    <text evidence="2">The sequence shown here is derived from an EMBL/GenBank/DDBJ whole genome shotgun (WGS) entry which is preliminary data.</text>
</comment>
<protein>
    <submittedName>
        <fullName evidence="2">Aminoglycoside phosphotransferase family protein</fullName>
    </submittedName>
</protein>